<dbReference type="GO" id="GO:0016020">
    <property type="term" value="C:membrane"/>
    <property type="evidence" value="ECO:0007669"/>
    <property type="project" value="UniProtKB-SubCell"/>
</dbReference>
<dbReference type="Pfam" id="PF04932">
    <property type="entry name" value="Wzy_C"/>
    <property type="match status" value="1"/>
</dbReference>
<reference evidence="8" key="2">
    <citation type="submission" date="2020-09" db="EMBL/GenBank/DDBJ databases">
        <authorList>
            <person name="Sun Q."/>
            <person name="Zhou Y."/>
        </authorList>
    </citation>
    <scope>NUCLEOTIDE SEQUENCE</scope>
    <source>
        <strain evidence="8">CGMCC 1.14988</strain>
    </source>
</reference>
<accession>A0A8J3EX93</accession>
<evidence type="ECO:0000256" key="5">
    <source>
        <dbReference type="SAM" id="MobiDB-lite"/>
    </source>
</evidence>
<feature type="transmembrane region" description="Helical" evidence="6">
    <location>
        <begin position="360"/>
        <end position="384"/>
    </location>
</feature>
<evidence type="ECO:0000313" key="8">
    <source>
        <dbReference type="EMBL" id="GGI05292.1"/>
    </source>
</evidence>
<evidence type="ECO:0000259" key="7">
    <source>
        <dbReference type="Pfam" id="PF04932"/>
    </source>
</evidence>
<evidence type="ECO:0000256" key="3">
    <source>
        <dbReference type="ARBA" id="ARBA00022989"/>
    </source>
</evidence>
<reference evidence="8" key="1">
    <citation type="journal article" date="2014" name="Int. J. Syst. Evol. Microbiol.">
        <title>Complete genome sequence of Corynebacterium casei LMG S-19264T (=DSM 44701T), isolated from a smear-ripened cheese.</title>
        <authorList>
            <consortium name="US DOE Joint Genome Institute (JGI-PGF)"/>
            <person name="Walter F."/>
            <person name="Albersmeier A."/>
            <person name="Kalinowski J."/>
            <person name="Ruckert C."/>
        </authorList>
    </citation>
    <scope>NUCLEOTIDE SEQUENCE</scope>
    <source>
        <strain evidence="8">CGMCC 1.14988</strain>
    </source>
</reference>
<dbReference type="RefSeq" id="WP_130649415.1">
    <property type="nucleotide sequence ID" value="NZ_BMHA01000004.1"/>
</dbReference>
<feature type="region of interest" description="Disordered" evidence="5">
    <location>
        <begin position="455"/>
        <end position="482"/>
    </location>
</feature>
<dbReference type="InterPro" id="IPR007016">
    <property type="entry name" value="O-antigen_ligase-rel_domated"/>
</dbReference>
<feature type="transmembrane region" description="Helical" evidence="6">
    <location>
        <begin position="396"/>
        <end position="416"/>
    </location>
</feature>
<gene>
    <name evidence="8" type="ORF">GCM10011354_13370</name>
</gene>
<feature type="transmembrane region" description="Helical" evidence="6">
    <location>
        <begin position="148"/>
        <end position="169"/>
    </location>
</feature>
<evidence type="ECO:0000256" key="4">
    <source>
        <dbReference type="ARBA" id="ARBA00023136"/>
    </source>
</evidence>
<evidence type="ECO:0000256" key="2">
    <source>
        <dbReference type="ARBA" id="ARBA00022692"/>
    </source>
</evidence>
<comment type="caution">
    <text evidence="8">The sequence shown here is derived from an EMBL/GenBank/DDBJ whole genome shotgun (WGS) entry which is preliminary data.</text>
</comment>
<comment type="subcellular location">
    <subcellularLocation>
        <location evidence="1">Membrane</location>
        <topology evidence="1">Multi-pass membrane protein</topology>
    </subcellularLocation>
</comment>
<evidence type="ECO:0000313" key="9">
    <source>
        <dbReference type="Proteomes" id="UP000650511"/>
    </source>
</evidence>
<keyword evidence="2 6" id="KW-0812">Transmembrane</keyword>
<feature type="compositionally biased region" description="Basic and acidic residues" evidence="5">
    <location>
        <begin position="463"/>
        <end position="482"/>
    </location>
</feature>
<name>A0A8J3EX93_9ACTN</name>
<organism evidence="8 9">
    <name type="scientific">Egicoccus halophilus</name>
    <dbReference type="NCBI Taxonomy" id="1670830"/>
    <lineage>
        <taxon>Bacteria</taxon>
        <taxon>Bacillati</taxon>
        <taxon>Actinomycetota</taxon>
        <taxon>Nitriliruptoria</taxon>
        <taxon>Egicoccales</taxon>
        <taxon>Egicoccaceae</taxon>
        <taxon>Egicoccus</taxon>
    </lineage>
</organism>
<keyword evidence="3 6" id="KW-1133">Transmembrane helix</keyword>
<dbReference type="EMBL" id="BMHA01000004">
    <property type="protein sequence ID" value="GGI05292.1"/>
    <property type="molecule type" value="Genomic_DNA"/>
</dbReference>
<proteinExistence type="predicted"/>
<feature type="transmembrane region" description="Helical" evidence="6">
    <location>
        <begin position="88"/>
        <end position="106"/>
    </location>
</feature>
<evidence type="ECO:0000256" key="6">
    <source>
        <dbReference type="SAM" id="Phobius"/>
    </source>
</evidence>
<feature type="domain" description="O-antigen ligase-related" evidence="7">
    <location>
        <begin position="240"/>
        <end position="368"/>
    </location>
</feature>
<dbReference type="Proteomes" id="UP000650511">
    <property type="component" value="Unassembled WGS sequence"/>
</dbReference>
<dbReference type="AlphaFoldDB" id="A0A8J3EX93"/>
<feature type="transmembrane region" description="Helical" evidence="6">
    <location>
        <begin position="59"/>
        <end position="76"/>
    </location>
</feature>
<feature type="region of interest" description="Disordered" evidence="5">
    <location>
        <begin position="1"/>
        <end position="22"/>
    </location>
</feature>
<protein>
    <recommendedName>
        <fullName evidence="7">O-antigen ligase-related domain-containing protein</fullName>
    </recommendedName>
</protein>
<keyword evidence="9" id="KW-1185">Reference proteome</keyword>
<dbReference type="PANTHER" id="PTHR37422">
    <property type="entry name" value="TEICHURONIC ACID BIOSYNTHESIS PROTEIN TUAE"/>
    <property type="match status" value="1"/>
</dbReference>
<dbReference type="OrthoDB" id="5243524at2"/>
<feature type="transmembrane region" description="Helical" evidence="6">
    <location>
        <begin position="118"/>
        <end position="136"/>
    </location>
</feature>
<feature type="transmembrane region" description="Helical" evidence="6">
    <location>
        <begin position="280"/>
        <end position="298"/>
    </location>
</feature>
<dbReference type="PANTHER" id="PTHR37422:SF23">
    <property type="entry name" value="TEICHURONIC ACID BIOSYNTHESIS PROTEIN TUAE"/>
    <property type="match status" value="1"/>
</dbReference>
<sequence length="482" mass="51298">MSLAIRPGERRRQDGLGPATTLRTGRDVTTPLVIAYVLLLFVLPARLTVMAMGGIGQPALLLGILLALMWCMDKVVPGGDLHRGPNPIRWALVPYAVLLLLNHLVLQLRPQTGLEASSSTRILIINLTMIGVALFVSDTLPGRRQLHAVLKAVVVGAAACAVVGHVQFFTGFDLPALLDLPGLDYSTPFDGVFSRSGMNRPAGTTLHPIEYGVVLGAALPPALHVALAAPHRRRVRWWIAVALIASGVLLSVSRSGVLAAGAALLPLLLHWDWRRRANTLLVAMAGLVVSWLALPNLISTFRSLFGTLETDPSAQARLERFPIAFETTMQRPWLGRGLGTYTVEEGTLLDQQLYQSAIELGLVGLALTVLLVGIAVGVGIAIFLDRRRTAADASLAMALVGAIAALAVSSATYTAFWYRIHLSLLFLVIGLLGALWTLVTSGEPTTTDAVAVADVPAPGTDGDDGRAADRAHGPRRHPGADR</sequence>
<feature type="transmembrane region" description="Helical" evidence="6">
    <location>
        <begin position="422"/>
        <end position="439"/>
    </location>
</feature>
<feature type="transmembrane region" description="Helical" evidence="6">
    <location>
        <begin position="33"/>
        <end position="53"/>
    </location>
</feature>
<keyword evidence="4 6" id="KW-0472">Membrane</keyword>
<evidence type="ECO:0000256" key="1">
    <source>
        <dbReference type="ARBA" id="ARBA00004141"/>
    </source>
</evidence>
<feature type="transmembrane region" description="Helical" evidence="6">
    <location>
        <begin position="237"/>
        <end position="268"/>
    </location>
</feature>
<dbReference type="InterPro" id="IPR051533">
    <property type="entry name" value="WaaL-like"/>
</dbReference>